<dbReference type="InterPro" id="IPR002885">
    <property type="entry name" value="PPR_rpt"/>
</dbReference>
<dbReference type="InterPro" id="IPR011990">
    <property type="entry name" value="TPR-like_helical_dom_sf"/>
</dbReference>
<comment type="caution">
    <text evidence="3">The sequence shown here is derived from an EMBL/GenBank/DDBJ whole genome shotgun (WGS) entry which is preliminary data.</text>
</comment>
<dbReference type="Gene3D" id="1.25.40.10">
    <property type="entry name" value="Tetratricopeptide repeat domain"/>
    <property type="match status" value="1"/>
</dbReference>
<dbReference type="EMBL" id="CAUYUJ010020394">
    <property type="protein sequence ID" value="CAK0897888.1"/>
    <property type="molecule type" value="Genomic_DNA"/>
</dbReference>
<evidence type="ECO:0000256" key="1">
    <source>
        <dbReference type="ARBA" id="ARBA00022737"/>
    </source>
</evidence>
<feature type="repeat" description="PPR" evidence="2">
    <location>
        <begin position="22"/>
        <end position="56"/>
    </location>
</feature>
<keyword evidence="4" id="KW-1185">Reference proteome</keyword>
<keyword evidence="1" id="KW-0677">Repeat</keyword>
<organism evidence="3 4">
    <name type="scientific">Prorocentrum cordatum</name>
    <dbReference type="NCBI Taxonomy" id="2364126"/>
    <lineage>
        <taxon>Eukaryota</taxon>
        <taxon>Sar</taxon>
        <taxon>Alveolata</taxon>
        <taxon>Dinophyceae</taxon>
        <taxon>Prorocentrales</taxon>
        <taxon>Prorocentraceae</taxon>
        <taxon>Prorocentrum</taxon>
    </lineage>
</organism>
<protein>
    <recommendedName>
        <fullName evidence="5">Pentatricopeptide repeat-containing protein, chloroplastic</fullName>
    </recommendedName>
</protein>
<evidence type="ECO:0008006" key="5">
    <source>
        <dbReference type="Google" id="ProtNLM"/>
    </source>
</evidence>
<dbReference type="NCBIfam" id="TIGR00756">
    <property type="entry name" value="PPR"/>
    <property type="match status" value="2"/>
</dbReference>
<evidence type="ECO:0000313" key="3">
    <source>
        <dbReference type="EMBL" id="CAK0897888.1"/>
    </source>
</evidence>
<dbReference type="PANTHER" id="PTHR47447">
    <property type="entry name" value="OS03G0856100 PROTEIN"/>
    <property type="match status" value="1"/>
</dbReference>
<feature type="non-terminal residue" evidence="3">
    <location>
        <position position="1"/>
    </location>
</feature>
<accession>A0ABN9XE52</accession>
<dbReference type="PANTHER" id="PTHR47447:SF17">
    <property type="entry name" value="OS12G0638900 PROTEIN"/>
    <property type="match status" value="1"/>
</dbReference>
<evidence type="ECO:0000256" key="2">
    <source>
        <dbReference type="PROSITE-ProRule" id="PRU00708"/>
    </source>
</evidence>
<dbReference type="Proteomes" id="UP001189429">
    <property type="component" value="Unassembled WGS sequence"/>
</dbReference>
<dbReference type="Pfam" id="PF13812">
    <property type="entry name" value="PPR_3"/>
    <property type="match status" value="1"/>
</dbReference>
<evidence type="ECO:0000313" key="4">
    <source>
        <dbReference type="Proteomes" id="UP001189429"/>
    </source>
</evidence>
<reference evidence="3" key="1">
    <citation type="submission" date="2023-10" db="EMBL/GenBank/DDBJ databases">
        <authorList>
            <person name="Chen Y."/>
            <person name="Shah S."/>
            <person name="Dougan E. K."/>
            <person name="Thang M."/>
            <person name="Chan C."/>
        </authorList>
    </citation>
    <scope>NUCLEOTIDE SEQUENCE [LARGE SCALE GENOMIC DNA]</scope>
</reference>
<gene>
    <name evidence="3" type="ORF">PCOR1329_LOCUS75936</name>
</gene>
<dbReference type="PROSITE" id="PS51375">
    <property type="entry name" value="PPR"/>
    <property type="match status" value="1"/>
</dbReference>
<sequence length="113" mass="12623">GEQWQRALTLLSEMWQVKLEPDVISFSAGIGACAKGKQWQQALALLHEMREVKLEPGVIYNSATSACEKGGQWQRALALLSEMWEAKIEPDLTLQLQLWGQRVRERASSGSGL</sequence>
<proteinExistence type="predicted"/>
<name>A0ABN9XE52_9DINO</name>